<accession>A0A4Q1BJQ7</accession>
<keyword evidence="4 9" id="KW-0863">Zinc-finger</keyword>
<dbReference type="InterPro" id="IPR004575">
    <property type="entry name" value="MAT1/Tfb3"/>
</dbReference>
<evidence type="ECO:0000256" key="6">
    <source>
        <dbReference type="ARBA" id="ARBA00023242"/>
    </source>
</evidence>
<evidence type="ECO:0000313" key="12">
    <source>
        <dbReference type="EMBL" id="RXK37895.1"/>
    </source>
</evidence>
<dbReference type="InParanoid" id="A0A4Q1BJQ7"/>
<dbReference type="GO" id="GO:0006357">
    <property type="term" value="P:regulation of transcription by RNA polymerase II"/>
    <property type="evidence" value="ECO:0007669"/>
    <property type="project" value="TreeGrafter"/>
</dbReference>
<dbReference type="GO" id="GO:0006289">
    <property type="term" value="P:nucleotide-excision repair"/>
    <property type="evidence" value="ECO:0007669"/>
    <property type="project" value="InterPro"/>
</dbReference>
<dbReference type="GO" id="GO:0008270">
    <property type="term" value="F:zinc ion binding"/>
    <property type="evidence" value="ECO:0007669"/>
    <property type="project" value="UniProtKB-KW"/>
</dbReference>
<keyword evidence="6" id="KW-0539">Nucleus</keyword>
<proteinExistence type="predicted"/>
<dbReference type="STRING" id="5217.A0A4Q1BJQ7"/>
<dbReference type="InterPro" id="IPR013083">
    <property type="entry name" value="Znf_RING/FYVE/PHD"/>
</dbReference>
<dbReference type="PROSITE" id="PS50089">
    <property type="entry name" value="ZF_RING_2"/>
    <property type="match status" value="1"/>
</dbReference>
<dbReference type="NCBIfam" id="TIGR00570">
    <property type="entry name" value="cdk7"/>
    <property type="match status" value="1"/>
</dbReference>
<keyword evidence="3" id="KW-0479">Metal-binding</keyword>
<evidence type="ECO:0000313" key="13">
    <source>
        <dbReference type="Proteomes" id="UP000289152"/>
    </source>
</evidence>
<sequence>MRPPPMRGMKPIRRPAPKPGYSGRAGTSAKTAEDGYLYVAGVRDPSKRVTEFKTESDVCPVCHTDRQFNKNLRLLVSPCYHKMCESCIDRLFTLGPEPCPQCGRILRKVNFAHQTFEDLKVEKEIAVRRRMAGFFNKRQEDFMMLREYDDYLQEVEDLTFNLLNDIDVAETEARIADFRRRNAEAIAANQAKAVIEALSQAERDMVERKAREERMEMIKKAEVVEVAEEARVKEEIVEALAKGDTNKAHSIRLHANRAKASRAESLASAIPPSLAALYASTAPIPEGPKVSPLDPSYHGPFVPIPYAPPEEAPWKGRYELKQDYVDGRQGVIYVKEDKEGKVRGGGYDLRLFWEMEIRSAVEGLGVKPLREGGVLV</sequence>
<protein>
    <recommendedName>
        <fullName evidence="2">RNA polymerase II transcription factor B subunit 3</fullName>
    </recommendedName>
    <alternativeName>
        <fullName evidence="8">RNA polymerase II transcription factor B 38 kDa subunit</fullName>
    </alternativeName>
    <alternativeName>
        <fullName evidence="7">RNA polymerase II transcription factor B p38 subunit</fullName>
    </alternativeName>
</protein>
<dbReference type="FunFam" id="3.30.40.10:FF:000037">
    <property type="entry name" value="Cdk-activating kinase assembly factor MAT1, centre"/>
    <property type="match status" value="1"/>
</dbReference>
<evidence type="ECO:0000256" key="5">
    <source>
        <dbReference type="ARBA" id="ARBA00022833"/>
    </source>
</evidence>
<dbReference type="SUPFAM" id="SSF57850">
    <property type="entry name" value="RING/U-box"/>
    <property type="match status" value="1"/>
</dbReference>
<reference evidence="12 13" key="1">
    <citation type="submission" date="2016-06" db="EMBL/GenBank/DDBJ databases">
        <title>Evolution of pathogenesis and genome organization in the Tremellales.</title>
        <authorList>
            <person name="Cuomo C."/>
            <person name="Litvintseva A."/>
            <person name="Heitman J."/>
            <person name="Chen Y."/>
            <person name="Sun S."/>
            <person name="Springer D."/>
            <person name="Dromer F."/>
            <person name="Young S."/>
            <person name="Zeng Q."/>
            <person name="Chapman S."/>
            <person name="Gujja S."/>
            <person name="Saif S."/>
            <person name="Birren B."/>
        </authorList>
    </citation>
    <scope>NUCLEOTIDE SEQUENCE [LARGE SCALE GENOMIC DNA]</scope>
    <source>
        <strain evidence="12 13">ATCC 28783</strain>
    </source>
</reference>
<evidence type="ECO:0000259" key="11">
    <source>
        <dbReference type="PROSITE" id="PS50089"/>
    </source>
</evidence>
<dbReference type="PANTHER" id="PTHR12683">
    <property type="entry name" value="CDK-ACTIVATING KINASE ASSEMBLY FACTOR MAT1"/>
    <property type="match status" value="1"/>
</dbReference>
<evidence type="ECO:0000256" key="1">
    <source>
        <dbReference type="ARBA" id="ARBA00004123"/>
    </source>
</evidence>
<evidence type="ECO:0000256" key="8">
    <source>
        <dbReference type="ARBA" id="ARBA00033277"/>
    </source>
</evidence>
<keyword evidence="12" id="KW-0418">Kinase</keyword>
<comment type="caution">
    <text evidence="12">The sequence shown here is derived from an EMBL/GenBank/DDBJ whole genome shotgun (WGS) entry which is preliminary data.</text>
</comment>
<comment type="subcellular location">
    <subcellularLocation>
        <location evidence="1">Nucleus</location>
    </subcellularLocation>
</comment>
<name>A0A4Q1BJQ7_TREME</name>
<dbReference type="GO" id="GO:0070985">
    <property type="term" value="C:transcription factor TFIIK complex"/>
    <property type="evidence" value="ECO:0007669"/>
    <property type="project" value="UniProtKB-ARBA"/>
</dbReference>
<dbReference type="Pfam" id="PF06391">
    <property type="entry name" value="MAT1"/>
    <property type="match status" value="1"/>
</dbReference>
<feature type="domain" description="RING-type" evidence="11">
    <location>
        <begin position="59"/>
        <end position="102"/>
    </location>
</feature>
<gene>
    <name evidence="12" type="ORF">M231_04894</name>
</gene>
<dbReference type="OrthoDB" id="5963at2759"/>
<dbReference type="AlphaFoldDB" id="A0A4Q1BJQ7"/>
<evidence type="ECO:0000256" key="10">
    <source>
        <dbReference type="SAM" id="MobiDB-lite"/>
    </source>
</evidence>
<dbReference type="InterPro" id="IPR017907">
    <property type="entry name" value="Znf_RING_CS"/>
</dbReference>
<evidence type="ECO:0000256" key="4">
    <source>
        <dbReference type="ARBA" id="ARBA00022771"/>
    </source>
</evidence>
<dbReference type="PROSITE" id="PS00518">
    <property type="entry name" value="ZF_RING_1"/>
    <property type="match status" value="1"/>
</dbReference>
<dbReference type="GO" id="GO:0061575">
    <property type="term" value="F:cyclin-dependent protein serine/threonine kinase activator activity"/>
    <property type="evidence" value="ECO:0007669"/>
    <property type="project" value="InterPro"/>
</dbReference>
<dbReference type="Gene3D" id="3.30.40.10">
    <property type="entry name" value="Zinc/RING finger domain, C3HC4 (zinc finger)"/>
    <property type="match status" value="1"/>
</dbReference>
<evidence type="ECO:0000256" key="3">
    <source>
        <dbReference type="ARBA" id="ARBA00022723"/>
    </source>
</evidence>
<evidence type="ECO:0000256" key="9">
    <source>
        <dbReference type="PROSITE-ProRule" id="PRU00175"/>
    </source>
</evidence>
<keyword evidence="5" id="KW-0862">Zinc</keyword>
<dbReference type="Pfam" id="PF17121">
    <property type="entry name" value="zf-C3HC4_5"/>
    <property type="match status" value="1"/>
</dbReference>
<dbReference type="PANTHER" id="PTHR12683:SF13">
    <property type="entry name" value="CDK-ACTIVATING KINASE ASSEMBLY FACTOR MAT1"/>
    <property type="match status" value="1"/>
</dbReference>
<dbReference type="VEuPathDB" id="FungiDB:TREMEDRAFT_35912"/>
<feature type="region of interest" description="Disordered" evidence="10">
    <location>
        <begin position="1"/>
        <end position="28"/>
    </location>
</feature>
<evidence type="ECO:0000256" key="7">
    <source>
        <dbReference type="ARBA" id="ARBA00029873"/>
    </source>
</evidence>
<dbReference type="EMBL" id="SDIL01000058">
    <property type="protein sequence ID" value="RXK37895.1"/>
    <property type="molecule type" value="Genomic_DNA"/>
</dbReference>
<dbReference type="GO" id="GO:0016301">
    <property type="term" value="F:kinase activity"/>
    <property type="evidence" value="ECO:0007669"/>
    <property type="project" value="UniProtKB-KW"/>
</dbReference>
<dbReference type="Proteomes" id="UP000289152">
    <property type="component" value="Unassembled WGS sequence"/>
</dbReference>
<dbReference type="SMART" id="SM00184">
    <property type="entry name" value="RING"/>
    <property type="match status" value="1"/>
</dbReference>
<dbReference type="InterPro" id="IPR015877">
    <property type="entry name" value="MAT1_centre"/>
</dbReference>
<evidence type="ECO:0000256" key="2">
    <source>
        <dbReference type="ARBA" id="ARBA00022257"/>
    </source>
</evidence>
<keyword evidence="13" id="KW-1185">Reference proteome</keyword>
<dbReference type="InterPro" id="IPR001841">
    <property type="entry name" value="Znf_RING"/>
</dbReference>
<organism evidence="12 13">
    <name type="scientific">Tremella mesenterica</name>
    <name type="common">Jelly fungus</name>
    <dbReference type="NCBI Taxonomy" id="5217"/>
    <lineage>
        <taxon>Eukaryota</taxon>
        <taxon>Fungi</taxon>
        <taxon>Dikarya</taxon>
        <taxon>Basidiomycota</taxon>
        <taxon>Agaricomycotina</taxon>
        <taxon>Tremellomycetes</taxon>
        <taxon>Tremellales</taxon>
        <taxon>Tremellaceae</taxon>
        <taxon>Tremella</taxon>
    </lineage>
</organism>
<dbReference type="FunCoup" id="A0A4Q1BJQ7">
    <property type="interactions" value="292"/>
</dbReference>
<keyword evidence="12" id="KW-0808">Transferase</keyword>